<evidence type="ECO:0000313" key="1">
    <source>
        <dbReference type="EMBL" id="MEA5582694.1"/>
    </source>
</evidence>
<dbReference type="RefSeq" id="WP_323197007.1">
    <property type="nucleotide sequence ID" value="NZ_JAYGHG010000027.1"/>
</dbReference>
<protein>
    <submittedName>
        <fullName evidence="1">DUF5331 domain-containing protein</fullName>
    </submittedName>
</protein>
<accession>A0ABU5UGT6</accession>
<organism evidence="1 2">
    <name type="scientific">Nodularia harveyana UHCC-0300</name>
    <dbReference type="NCBI Taxonomy" id="2974287"/>
    <lineage>
        <taxon>Bacteria</taxon>
        <taxon>Bacillati</taxon>
        <taxon>Cyanobacteriota</taxon>
        <taxon>Cyanophyceae</taxon>
        <taxon>Nostocales</taxon>
        <taxon>Nodulariaceae</taxon>
        <taxon>Nodularia</taxon>
    </lineage>
</organism>
<evidence type="ECO:0000313" key="2">
    <source>
        <dbReference type="Proteomes" id="UP001302120"/>
    </source>
</evidence>
<dbReference type="Proteomes" id="UP001302120">
    <property type="component" value="Unassembled WGS sequence"/>
</dbReference>
<gene>
    <name evidence="1" type="ORF">VB620_15250</name>
</gene>
<proteinExistence type="predicted"/>
<comment type="caution">
    <text evidence="1">The sequence shown here is derived from an EMBL/GenBank/DDBJ whole genome shotgun (WGS) entry which is preliminary data.</text>
</comment>
<dbReference type="EMBL" id="JAYGHG010000027">
    <property type="protein sequence ID" value="MEA5582694.1"/>
    <property type="molecule type" value="Genomic_DNA"/>
</dbReference>
<sequence>MNIQQLRQSVKVKWLSYYEQNRSWLVKMRVWGSYDGLRRPFSGFILATLSVLEPQFNEVISFILSLNNNPDEIVSALGLNFNPDDELSLSSSEDSVSTTEWDEEAVPVVTVASQLAPAETLCLNLPRLDQFVTASRENSEIVTTEKRVSSVAVATKLVNSRKRLSGLLLEVPAVRSPLAITIEVLNKTKTLPSRKFEDSPLAPVPMRFCSLLLQLNCLIGVLFLRQCLQTPVSRHNHGQISPKLKDAPHLGNLLHSHHASSLAAWVDECCQGKEYNPEAAIPIRV</sequence>
<reference evidence="1 2" key="1">
    <citation type="submission" date="2023-12" db="EMBL/GenBank/DDBJ databases">
        <title>Baltic Sea Cyanobacteria.</title>
        <authorList>
            <person name="Delbaje E."/>
            <person name="Fewer D.P."/>
            <person name="Shishido T.K."/>
        </authorList>
    </citation>
    <scope>NUCLEOTIDE SEQUENCE [LARGE SCALE GENOMIC DNA]</scope>
    <source>
        <strain evidence="1 2">UHCC-0300</strain>
    </source>
</reference>
<dbReference type="InterPro" id="IPR020346">
    <property type="entry name" value="Uncharacterised_15.3kDa"/>
</dbReference>
<dbReference type="Pfam" id="PF17265">
    <property type="entry name" value="DUF5331"/>
    <property type="match status" value="1"/>
</dbReference>
<name>A0ABU5UGT6_9CYAN</name>
<keyword evidence="2" id="KW-1185">Reference proteome</keyword>